<keyword evidence="2 3" id="KW-0378">Hydrolase</keyword>
<dbReference type="Proteomes" id="UP000278609">
    <property type="component" value="Unassembled WGS sequence"/>
</dbReference>
<accession>A0A3P1XRP1</accession>
<dbReference type="GO" id="GO:0006508">
    <property type="term" value="P:proteolysis"/>
    <property type="evidence" value="ECO:0007669"/>
    <property type="project" value="InterPro"/>
</dbReference>
<dbReference type="EC" id="3.4.16.4" evidence="3"/>
<dbReference type="GO" id="GO:0000270">
    <property type="term" value="P:peptidoglycan metabolic process"/>
    <property type="evidence" value="ECO:0007669"/>
    <property type="project" value="TreeGrafter"/>
</dbReference>
<reference evidence="3 4" key="1">
    <citation type="submission" date="2018-11" db="EMBL/GenBank/DDBJ databases">
        <title>Genomes From Bacteria Associated with the Canine Oral Cavity: a Test Case for Automated Genome-Based Taxonomic Assignment.</title>
        <authorList>
            <person name="Coil D.A."/>
            <person name="Jospin G."/>
            <person name="Darling A.E."/>
            <person name="Wallis C."/>
            <person name="Davis I.J."/>
            <person name="Harris S."/>
            <person name="Eisen J.A."/>
            <person name="Holcombe L.J."/>
            <person name="O'Flynn C."/>
        </authorList>
    </citation>
    <scope>NUCLEOTIDE SEQUENCE [LARGE SCALE GENOMIC DNA]</scope>
    <source>
        <strain evidence="3 4">OH2617_COT-023</strain>
    </source>
</reference>
<dbReference type="OrthoDB" id="9802627at2"/>
<keyword evidence="3" id="KW-0645">Protease</keyword>
<evidence type="ECO:0000313" key="4">
    <source>
        <dbReference type="Proteomes" id="UP000278609"/>
    </source>
</evidence>
<comment type="caution">
    <text evidence="3">The sequence shown here is derived from an EMBL/GenBank/DDBJ whole genome shotgun (WGS) entry which is preliminary data.</text>
</comment>
<gene>
    <name evidence="3" type="primary">dacB</name>
    <name evidence="3" type="ORF">EII40_06175</name>
</gene>
<dbReference type="NCBIfam" id="TIGR00666">
    <property type="entry name" value="PBP4"/>
    <property type="match status" value="1"/>
</dbReference>
<sequence length="493" mass="54891">MIHQRMIIWVACLCFGTQTLFSQSVPAPLKRFLDKPMVRGASVALMVKEVNKGTVVYEYESERQLIPASVMKTVTAATALEILGEDFRFETSVSYDGEIRDSILRGNLYLCGSGDPTLNSSELDTPKDSILRLWSAAIRKAGIREVTGALIVDESIFDTEGVSMKWMREDLGSEYGQGSYGLNIFDNRFRLYLESGVAGTTPTIKYCEPDMPSLTFHNYVKAVPAPADSCFITGFPFSDERYLYGAIPARRSHFKLTADIPDPALFAARYVHAFLQREGIRIKGTPSCHRILAQAGQWKETTRKTLITTYSPPLKDLARIFCFVSHNLYADAVFKTLGLRYAPSSKEAISSFGRGAQVVTQYWKQKGIDSSSLWMFDGSGLAITNKVTAEFLCDVYTYMALRSKASEAFVHSLPRAGIDGTLRNMMKGSSLQGKARLKSGSMSRVLCYGGYMDHNGKRYAVVILVNNFTGKSRRMRASIEELLLSLFKKTTPV</sequence>
<dbReference type="InterPro" id="IPR000667">
    <property type="entry name" value="Peptidase_S13"/>
</dbReference>
<dbReference type="InterPro" id="IPR012338">
    <property type="entry name" value="Beta-lactam/transpept-like"/>
</dbReference>
<dbReference type="EMBL" id="RQYS01000022">
    <property type="protein sequence ID" value="RRD61449.1"/>
    <property type="molecule type" value="Genomic_DNA"/>
</dbReference>
<keyword evidence="3" id="KW-0121">Carboxypeptidase</keyword>
<dbReference type="PANTHER" id="PTHR30023">
    <property type="entry name" value="D-ALANYL-D-ALANINE CARBOXYPEPTIDASE"/>
    <property type="match status" value="1"/>
</dbReference>
<dbReference type="PANTHER" id="PTHR30023:SF0">
    <property type="entry name" value="PENICILLIN-SENSITIVE CARBOXYPEPTIDASE A"/>
    <property type="match status" value="1"/>
</dbReference>
<comment type="similarity">
    <text evidence="1">Belongs to the peptidase S13 family.</text>
</comment>
<dbReference type="PRINTS" id="PR00922">
    <property type="entry name" value="DADACBPTASE3"/>
</dbReference>
<name>A0A3P1XRP1_TANFO</name>
<dbReference type="GO" id="GO:0009002">
    <property type="term" value="F:serine-type D-Ala-D-Ala carboxypeptidase activity"/>
    <property type="evidence" value="ECO:0007669"/>
    <property type="project" value="UniProtKB-EC"/>
</dbReference>
<dbReference type="SUPFAM" id="SSF56601">
    <property type="entry name" value="beta-lactamase/transpeptidase-like"/>
    <property type="match status" value="1"/>
</dbReference>
<dbReference type="AlphaFoldDB" id="A0A3P1XRP1"/>
<dbReference type="Pfam" id="PF02113">
    <property type="entry name" value="Peptidase_S13"/>
    <property type="match status" value="1"/>
</dbReference>
<evidence type="ECO:0000313" key="3">
    <source>
        <dbReference type="EMBL" id="RRD61449.1"/>
    </source>
</evidence>
<organism evidence="3 4">
    <name type="scientific">Tannerella forsythia</name>
    <name type="common">Bacteroides forsythus</name>
    <dbReference type="NCBI Taxonomy" id="28112"/>
    <lineage>
        <taxon>Bacteria</taxon>
        <taxon>Pseudomonadati</taxon>
        <taxon>Bacteroidota</taxon>
        <taxon>Bacteroidia</taxon>
        <taxon>Bacteroidales</taxon>
        <taxon>Tannerellaceae</taxon>
        <taxon>Tannerella</taxon>
    </lineage>
</organism>
<protein>
    <submittedName>
        <fullName evidence="3">D-alanyl-D-alanine carboxypeptidase/D-alanyl-D-alanine-endopeptidase</fullName>
        <ecNumber evidence="3">3.4.16.4</ecNumber>
    </submittedName>
</protein>
<evidence type="ECO:0000256" key="1">
    <source>
        <dbReference type="ARBA" id="ARBA00006096"/>
    </source>
</evidence>
<proteinExistence type="inferred from homology"/>
<evidence type="ECO:0000256" key="2">
    <source>
        <dbReference type="ARBA" id="ARBA00022801"/>
    </source>
</evidence>
<dbReference type="Gene3D" id="3.40.710.10">
    <property type="entry name" value="DD-peptidase/beta-lactamase superfamily"/>
    <property type="match status" value="1"/>
</dbReference>
<dbReference type="Gene3D" id="3.50.80.20">
    <property type="entry name" value="D-Ala-D-Ala carboxypeptidase C, peptidase S13"/>
    <property type="match status" value="1"/>
</dbReference>